<evidence type="ECO:0000259" key="1">
    <source>
        <dbReference type="Pfam" id="PF13185"/>
    </source>
</evidence>
<dbReference type="RefSeq" id="WP_119482844.1">
    <property type="nucleotide sequence ID" value="NZ_QXTG01000002.1"/>
</dbReference>
<dbReference type="PANTHER" id="PTHR43102">
    <property type="entry name" value="SLR1143 PROTEIN"/>
    <property type="match status" value="1"/>
</dbReference>
<dbReference type="Pfam" id="PF13185">
    <property type="entry name" value="GAF_2"/>
    <property type="match status" value="1"/>
</dbReference>
<gene>
    <name evidence="2" type="ORF">D1781_14025</name>
</gene>
<dbReference type="PANTHER" id="PTHR43102:SF2">
    <property type="entry name" value="GAF DOMAIN-CONTAINING PROTEIN"/>
    <property type="match status" value="1"/>
</dbReference>
<dbReference type="Gene3D" id="3.30.450.40">
    <property type="match status" value="1"/>
</dbReference>
<dbReference type="EMBL" id="QXTG01000002">
    <property type="protein sequence ID" value="RIX28534.1"/>
    <property type="molecule type" value="Genomic_DNA"/>
</dbReference>
<dbReference type="InterPro" id="IPR003018">
    <property type="entry name" value="GAF"/>
</dbReference>
<feature type="domain" description="GAF" evidence="1">
    <location>
        <begin position="227"/>
        <end position="349"/>
    </location>
</feature>
<dbReference type="Proteomes" id="UP000265742">
    <property type="component" value="Unassembled WGS sequence"/>
</dbReference>
<keyword evidence="3" id="KW-1185">Reference proteome</keyword>
<proteinExistence type="predicted"/>
<accession>A0A3A1U6H4</accession>
<dbReference type="OrthoDB" id="9151676at2"/>
<reference evidence="3" key="1">
    <citation type="submission" date="2018-09" db="EMBL/GenBank/DDBJ databases">
        <authorList>
            <person name="Kim I."/>
        </authorList>
    </citation>
    <scope>NUCLEOTIDE SEQUENCE [LARGE SCALE GENOMIC DNA]</scope>
    <source>
        <strain evidence="3">DD4a</strain>
    </source>
</reference>
<evidence type="ECO:0000313" key="2">
    <source>
        <dbReference type="EMBL" id="RIX28534.1"/>
    </source>
</evidence>
<evidence type="ECO:0000313" key="3">
    <source>
        <dbReference type="Proteomes" id="UP000265742"/>
    </source>
</evidence>
<organism evidence="2 3">
    <name type="scientific">Amnibacterium setariae</name>
    <dbReference type="NCBI Taxonomy" id="2306585"/>
    <lineage>
        <taxon>Bacteria</taxon>
        <taxon>Bacillati</taxon>
        <taxon>Actinomycetota</taxon>
        <taxon>Actinomycetes</taxon>
        <taxon>Micrococcales</taxon>
        <taxon>Microbacteriaceae</taxon>
        <taxon>Amnibacterium</taxon>
    </lineage>
</organism>
<dbReference type="SUPFAM" id="SSF55781">
    <property type="entry name" value="GAF domain-like"/>
    <property type="match status" value="1"/>
</dbReference>
<dbReference type="AlphaFoldDB" id="A0A3A1U6H4"/>
<protein>
    <submittedName>
        <fullName evidence="2">GAF domain-containing protein</fullName>
    </submittedName>
</protein>
<name>A0A3A1U6H4_9MICO</name>
<comment type="caution">
    <text evidence="2">The sequence shown here is derived from an EMBL/GenBank/DDBJ whole genome shotgun (WGS) entry which is preliminary data.</text>
</comment>
<dbReference type="InterPro" id="IPR029016">
    <property type="entry name" value="GAF-like_dom_sf"/>
</dbReference>
<sequence length="357" mass="38842">MSAPSPAPVGELREVRRGGFTISRLHRTGPDPFRALLIGGRAVVGPTRPESDARWFAEHLADRTWLRLRRGIDLDVLWELRPVLQAIRGSATSWRLWRYDAVVIMLAAAAGGSGSRVRLTGVPRLVAAVLERIAALSRVLVVTFDPATGRPSVRRGGEDPASVERITVPRDARDGADRLAATFAAAAVATDRPRPPSPRPTDEPGRLKALRELDLLDRAVSPELLRLVRGAQQAFDTDLVSINVLEDERAVALAVSGGVRAMELPRRLALCNLAIASRDAVVVEDAWAHPELAENPLLHGTRPIRFFAAYPIESVDGHRIGAFCLYDAEPRSADEVDVGLLRDLALLAEVEIAQLGR</sequence>